<dbReference type="Proteomes" id="UP000093000">
    <property type="component" value="Unassembled WGS sequence"/>
</dbReference>
<dbReference type="InterPro" id="IPR046966">
    <property type="entry name" value="Glucoamylase_active_site"/>
</dbReference>
<gene>
    <name evidence="13" type="primary">AMYG</name>
    <name evidence="13" type="ORF">A0J61_06164</name>
</gene>
<dbReference type="Pfam" id="PF03370">
    <property type="entry name" value="CBM_21"/>
    <property type="match status" value="1"/>
</dbReference>
<evidence type="ECO:0000256" key="7">
    <source>
        <dbReference type="ARBA" id="ARBA00023326"/>
    </source>
</evidence>
<comment type="similarity">
    <text evidence="2">Belongs to the glycosyl hydrolase 15 family.</text>
</comment>
<evidence type="ECO:0000256" key="2">
    <source>
        <dbReference type="ARBA" id="ARBA00006188"/>
    </source>
</evidence>
<comment type="catalytic activity">
    <reaction evidence="1">
        <text>Hydrolysis of terminal (1-&gt;4)-linked alpha-D-glucose residues successively from non-reducing ends of the chains with release of beta-D-glucose.</text>
        <dbReference type="EC" id="3.2.1.3"/>
    </reaction>
</comment>
<evidence type="ECO:0000256" key="4">
    <source>
        <dbReference type="ARBA" id="ARBA00022801"/>
    </source>
</evidence>
<keyword evidence="6" id="KW-0326">Glycosidase</keyword>
<keyword evidence="5" id="KW-0119">Carbohydrate metabolism</keyword>
<dbReference type="InterPro" id="IPR012341">
    <property type="entry name" value="6hp_glycosidase-like_sf"/>
</dbReference>
<keyword evidence="11" id="KW-0732">Signal</keyword>
<proteinExistence type="inferred from homology"/>
<evidence type="ECO:0000256" key="10">
    <source>
        <dbReference type="SAM" id="MobiDB-lite"/>
    </source>
</evidence>
<comment type="caution">
    <text evidence="13">The sequence shown here is derived from an EMBL/GenBank/DDBJ whole genome shotgun (WGS) entry which is preliminary data.</text>
</comment>
<evidence type="ECO:0000313" key="14">
    <source>
        <dbReference type="Proteomes" id="UP000093000"/>
    </source>
</evidence>
<evidence type="ECO:0000259" key="12">
    <source>
        <dbReference type="PROSITE" id="PS51159"/>
    </source>
</evidence>
<accession>A0A1C7N9Q6</accession>
<dbReference type="PROSITE" id="PS00820">
    <property type="entry name" value="GLUCOAMYLASE"/>
    <property type="match status" value="1"/>
</dbReference>
<sequence length="622" mass="67626">MVSFNFLKKPVFIVITCLTVSVFAQSVPTSDPVKVKTFSYDGNSFSGQIYIKNIAYEKTVTVIYSDGSGNWNNNNNKIAATFSEVISGSNYEYWSFSASVPSIKQFYVKYDVSGKTYYDNNGSKDYNGKPDFHMNWKKKEWVTLNLLLINIVVTSGPTTTSSGPSKTTTSGPAPTSTNTNFPSGNPSITSWIDKQIDISRSAMLKNINPAGTVKGFIAASLSTSNPDYFYAWTRDAALVAHVVANDYNRTKTGDATYLGLLKDYVTFSINSQNTPTACNCLGEPKFNKDGSGYNGAWGRPQNDGPAERADTFILIADSILTQTKDVSYVTGTLRPAIYTDLDYVVKTWSNGCFDLWEEVNGVHFYTLMVMRRALLVGANFASRNGDNARASNYNNAANSIKSKIDSFWSSNNNYIAVSQSVTGGVNKAGYDVSTLIAANVGSLSDGFYTPGSERMLATAVAIEDKFANLYGINRNLDSSLGNAIGRYPEDTYNGNGNSQGNPWFIATNAYAELYYRAIKEWNNNGGVTVTNVNLNFFKKFDGSASVGTKYTAGSAAFNTLTQNIALAADKFFNTVKVHAATNGSMSEQYHRDTGSMTGARDLTWSHASLITAALAKTGTPVA</sequence>
<keyword evidence="4" id="KW-0378">Hydrolase</keyword>
<dbReference type="SUPFAM" id="SSF48208">
    <property type="entry name" value="Six-hairpin glycosidases"/>
    <property type="match status" value="1"/>
</dbReference>
<evidence type="ECO:0000256" key="9">
    <source>
        <dbReference type="ARBA" id="ARBA00033473"/>
    </source>
</evidence>
<feature type="compositionally biased region" description="Low complexity" evidence="10">
    <location>
        <begin position="156"/>
        <end position="179"/>
    </location>
</feature>
<dbReference type="PANTHER" id="PTHR31616:SF9">
    <property type="entry name" value="GLUCOAMYLASE, INTRACELLULAR SPORULATION-SPECIFIC"/>
    <property type="match status" value="1"/>
</dbReference>
<reference evidence="13 14" key="1">
    <citation type="submission" date="2016-03" db="EMBL/GenBank/DDBJ databases">
        <title>Choanephora cucurbitarum.</title>
        <authorList>
            <person name="Min B."/>
            <person name="Park H."/>
            <person name="Park J.-H."/>
            <person name="Shin H.-D."/>
            <person name="Choi I.-G."/>
        </authorList>
    </citation>
    <scope>NUCLEOTIDE SEQUENCE [LARGE SCALE GENOMIC DNA]</scope>
    <source>
        <strain evidence="13 14">KUS-F28377</strain>
    </source>
</reference>
<dbReference type="FunCoup" id="A0A1C7N9Q6">
    <property type="interactions" value="67"/>
</dbReference>
<dbReference type="InterPro" id="IPR038175">
    <property type="entry name" value="CBM21_dom_sf"/>
</dbReference>
<evidence type="ECO:0000256" key="1">
    <source>
        <dbReference type="ARBA" id="ARBA00001863"/>
    </source>
</evidence>
<evidence type="ECO:0000256" key="5">
    <source>
        <dbReference type="ARBA" id="ARBA00023277"/>
    </source>
</evidence>
<protein>
    <recommendedName>
        <fullName evidence="3">glucan 1,4-alpha-glucosidase</fullName>
        <ecNumber evidence="3">3.2.1.3</ecNumber>
    </recommendedName>
    <alternativeName>
        <fullName evidence="9">1,4-alpha-D-glucan glucohydrolase</fullName>
    </alternativeName>
    <alternativeName>
        <fullName evidence="8">Glucan 1,4-alpha-glucosidase</fullName>
    </alternativeName>
</protein>
<dbReference type="STRING" id="101091.A0A1C7N9Q6"/>
<dbReference type="GO" id="GO:0000324">
    <property type="term" value="C:fungal-type vacuole"/>
    <property type="evidence" value="ECO:0007669"/>
    <property type="project" value="TreeGrafter"/>
</dbReference>
<dbReference type="Gene3D" id="1.50.10.10">
    <property type="match status" value="1"/>
</dbReference>
<evidence type="ECO:0000256" key="11">
    <source>
        <dbReference type="SAM" id="SignalP"/>
    </source>
</evidence>
<evidence type="ECO:0000256" key="3">
    <source>
        <dbReference type="ARBA" id="ARBA00012593"/>
    </source>
</evidence>
<dbReference type="OrthoDB" id="6123450at2759"/>
<dbReference type="PRINTS" id="PR00736">
    <property type="entry name" value="GLHYDRLASE15"/>
</dbReference>
<feature type="chain" id="PRO_5008889562" description="glucan 1,4-alpha-glucosidase" evidence="11">
    <location>
        <begin position="25"/>
        <end position="622"/>
    </location>
</feature>
<organism evidence="13 14">
    <name type="scientific">Choanephora cucurbitarum</name>
    <dbReference type="NCBI Taxonomy" id="101091"/>
    <lineage>
        <taxon>Eukaryota</taxon>
        <taxon>Fungi</taxon>
        <taxon>Fungi incertae sedis</taxon>
        <taxon>Mucoromycota</taxon>
        <taxon>Mucoromycotina</taxon>
        <taxon>Mucoromycetes</taxon>
        <taxon>Mucorales</taxon>
        <taxon>Mucorineae</taxon>
        <taxon>Choanephoraceae</taxon>
        <taxon>Choanephoroideae</taxon>
        <taxon>Choanephora</taxon>
    </lineage>
</organism>
<keyword evidence="14" id="KW-1185">Reference proteome</keyword>
<dbReference type="InParanoid" id="A0A1C7N9Q6"/>
<dbReference type="GO" id="GO:0000272">
    <property type="term" value="P:polysaccharide catabolic process"/>
    <property type="evidence" value="ECO:0007669"/>
    <property type="project" value="UniProtKB-KW"/>
</dbReference>
<feature type="region of interest" description="Disordered" evidence="10">
    <location>
        <begin position="156"/>
        <end position="184"/>
    </location>
</feature>
<feature type="domain" description="CBM21" evidence="12">
    <location>
        <begin position="25"/>
        <end position="129"/>
    </location>
</feature>
<dbReference type="Pfam" id="PF00723">
    <property type="entry name" value="Glyco_hydro_15"/>
    <property type="match status" value="1"/>
</dbReference>
<dbReference type="InterPro" id="IPR008928">
    <property type="entry name" value="6-hairpin_glycosidase_sf"/>
</dbReference>
<dbReference type="InterPro" id="IPR011613">
    <property type="entry name" value="GH15-like"/>
</dbReference>
<dbReference type="InterPro" id="IPR005036">
    <property type="entry name" value="CBM21_dom"/>
</dbReference>
<dbReference type="InterPro" id="IPR000165">
    <property type="entry name" value="Glucoamylase"/>
</dbReference>
<dbReference type="Gene3D" id="2.60.40.2440">
    <property type="entry name" value="Carbohydrate binding type-21 domain"/>
    <property type="match status" value="1"/>
</dbReference>
<evidence type="ECO:0000256" key="8">
    <source>
        <dbReference type="ARBA" id="ARBA00033442"/>
    </source>
</evidence>
<evidence type="ECO:0000313" key="13">
    <source>
        <dbReference type="EMBL" id="OBZ85790.1"/>
    </source>
</evidence>
<feature type="signal peptide" evidence="11">
    <location>
        <begin position="1"/>
        <end position="24"/>
    </location>
</feature>
<keyword evidence="7" id="KW-0624">Polysaccharide degradation</keyword>
<dbReference type="PROSITE" id="PS51159">
    <property type="entry name" value="CBM21"/>
    <property type="match status" value="1"/>
</dbReference>
<dbReference type="PANTHER" id="PTHR31616">
    <property type="entry name" value="TREHALASE"/>
    <property type="match status" value="1"/>
</dbReference>
<evidence type="ECO:0000256" key="6">
    <source>
        <dbReference type="ARBA" id="ARBA00023295"/>
    </source>
</evidence>
<dbReference type="EC" id="3.2.1.3" evidence="3"/>
<dbReference type="EMBL" id="LUGH01000359">
    <property type="protein sequence ID" value="OBZ85790.1"/>
    <property type="molecule type" value="Genomic_DNA"/>
</dbReference>
<dbReference type="AlphaFoldDB" id="A0A1C7N9Q6"/>
<name>A0A1C7N9Q6_9FUNG</name>
<dbReference type="GO" id="GO:0004339">
    <property type="term" value="F:glucan 1,4-alpha-glucosidase activity"/>
    <property type="evidence" value="ECO:0007669"/>
    <property type="project" value="UniProtKB-EC"/>
</dbReference>